<reference evidence="15" key="1">
    <citation type="submission" date="2021-06" db="EMBL/GenBank/DDBJ databases">
        <authorList>
            <person name="Hodson N. C."/>
            <person name="Mongue J. A."/>
            <person name="Jaron S. K."/>
        </authorList>
    </citation>
    <scope>NUCLEOTIDE SEQUENCE</scope>
</reference>
<evidence type="ECO:0000256" key="9">
    <source>
        <dbReference type="ARBA" id="ARBA00023163"/>
    </source>
</evidence>
<evidence type="ECO:0000256" key="5">
    <source>
        <dbReference type="ARBA" id="ARBA00022737"/>
    </source>
</evidence>
<dbReference type="FunFam" id="1.10.472.170:FF:000001">
    <property type="entry name" value="Transcription initiation factor IIB"/>
    <property type="match status" value="1"/>
</dbReference>
<dbReference type="InterPro" id="IPR013763">
    <property type="entry name" value="Cyclin-like_dom"/>
</dbReference>
<dbReference type="PANTHER" id="PTHR11618">
    <property type="entry name" value="TRANSCRIPTION INITIATION FACTOR IIB-RELATED"/>
    <property type="match status" value="1"/>
</dbReference>
<evidence type="ECO:0000259" key="14">
    <source>
        <dbReference type="PROSITE" id="PS51134"/>
    </source>
</evidence>
<name>A0A8J2NMP4_9HEXA</name>
<dbReference type="Pfam" id="PF00382">
    <property type="entry name" value="TFIIB"/>
    <property type="match status" value="2"/>
</dbReference>
<proteinExistence type="inferred from homology"/>
<dbReference type="EMBL" id="CAJVCH010030936">
    <property type="protein sequence ID" value="CAG7709925.1"/>
    <property type="molecule type" value="Genomic_DNA"/>
</dbReference>
<dbReference type="PANTHER" id="PTHR11618:SF13">
    <property type="entry name" value="TRANSCRIPTION INITIATION FACTOR IIB"/>
    <property type="match status" value="1"/>
</dbReference>
<dbReference type="CDD" id="cd20552">
    <property type="entry name" value="CYCLIN_TFIIB_rpt2"/>
    <property type="match status" value="1"/>
</dbReference>
<protein>
    <recommendedName>
        <fullName evidence="3">Transcription initiation factor IIB</fullName>
    </recommendedName>
    <alternativeName>
        <fullName evidence="11">General transcription factor TFIIB</fullName>
    </alternativeName>
</protein>
<comment type="function">
    <text evidence="12">General factor that plays a major role in the activation of eukaryotic genes transcribed by RNA polymerase II.</text>
</comment>
<evidence type="ECO:0000313" key="15">
    <source>
        <dbReference type="EMBL" id="CAG7709925.1"/>
    </source>
</evidence>
<dbReference type="InterPro" id="IPR013150">
    <property type="entry name" value="TFIIB_cyclin"/>
</dbReference>
<comment type="caution">
    <text evidence="15">The sequence shown here is derived from an EMBL/GenBank/DDBJ whole genome shotgun (WGS) entry which is preliminary data.</text>
</comment>
<keyword evidence="16" id="KW-1185">Reference proteome</keyword>
<dbReference type="SMART" id="SM00385">
    <property type="entry name" value="CYCLIN"/>
    <property type="match status" value="2"/>
</dbReference>
<keyword evidence="7" id="KW-0862">Zinc</keyword>
<dbReference type="CDD" id="cd20551">
    <property type="entry name" value="CYCLIN_TFIIB_rpt1"/>
    <property type="match status" value="1"/>
</dbReference>
<evidence type="ECO:0000256" key="12">
    <source>
        <dbReference type="ARBA" id="ARBA00056616"/>
    </source>
</evidence>
<dbReference type="GO" id="GO:0016251">
    <property type="term" value="F:RNA polymerase II general transcription initiation factor activity"/>
    <property type="evidence" value="ECO:0007669"/>
    <property type="project" value="TreeGrafter"/>
</dbReference>
<dbReference type="Proteomes" id="UP000708208">
    <property type="component" value="Unassembled WGS sequence"/>
</dbReference>
<comment type="subcellular location">
    <subcellularLocation>
        <location evidence="1">Nucleus</location>
    </subcellularLocation>
</comment>
<evidence type="ECO:0000256" key="1">
    <source>
        <dbReference type="ARBA" id="ARBA00004123"/>
    </source>
</evidence>
<keyword evidence="5" id="KW-0677">Repeat</keyword>
<accession>A0A8J2NMP4</accession>
<dbReference type="Pfam" id="PF08271">
    <property type="entry name" value="Zn_Ribbon_TF"/>
    <property type="match status" value="1"/>
</dbReference>
<comment type="similarity">
    <text evidence="2">Belongs to the TFIIB family.</text>
</comment>
<dbReference type="GO" id="GO:0008270">
    <property type="term" value="F:zinc ion binding"/>
    <property type="evidence" value="ECO:0007669"/>
    <property type="project" value="UniProtKB-KW"/>
</dbReference>
<dbReference type="InterPro" id="IPR013137">
    <property type="entry name" value="Znf_TFIIB"/>
</dbReference>
<organism evidence="15 16">
    <name type="scientific">Allacma fusca</name>
    <dbReference type="NCBI Taxonomy" id="39272"/>
    <lineage>
        <taxon>Eukaryota</taxon>
        <taxon>Metazoa</taxon>
        <taxon>Ecdysozoa</taxon>
        <taxon>Arthropoda</taxon>
        <taxon>Hexapoda</taxon>
        <taxon>Collembola</taxon>
        <taxon>Symphypleona</taxon>
        <taxon>Sminthuridae</taxon>
        <taxon>Allacma</taxon>
    </lineage>
</organism>
<keyword evidence="10" id="KW-0539">Nucleus</keyword>
<dbReference type="FunFam" id="1.10.472.10:FF:000008">
    <property type="entry name" value="Transcription initiation factor IIB"/>
    <property type="match status" value="1"/>
</dbReference>
<keyword evidence="8" id="KW-0805">Transcription regulation</keyword>
<dbReference type="InterPro" id="IPR000812">
    <property type="entry name" value="TFIIB"/>
</dbReference>
<evidence type="ECO:0000256" key="6">
    <source>
        <dbReference type="ARBA" id="ARBA00022771"/>
    </source>
</evidence>
<sequence>MIMGNLDLGCRFHPGGQLIEDFRSGDRICRECGLIIGGRAIDVGSEWRTVSTGRVPGDASRVGGAENPLLTGSDLSTTIAQDNTASLLLNKVPNKRSSASMDRVLVNAFNGISTTADRVHLSKNLVDRAKNIFTDVHEKPMLKPRSKDAIATASLYVACRQENIPRTFKEICEAAQKSKKEIGRCYKLILRALNTSINAITVEDFMPRFCINLELPPEIQNAATEIARNAVDMDLVPGRSPISVTAAAIYMASKASAIKKTQKEIAKVAGVADATVRQAYKLMYPSAEELFPRNFDFTVPIEELPLT</sequence>
<evidence type="ECO:0000256" key="3">
    <source>
        <dbReference type="ARBA" id="ARBA00013932"/>
    </source>
</evidence>
<dbReference type="AlphaFoldDB" id="A0A8J2NMP4"/>
<evidence type="ECO:0000256" key="7">
    <source>
        <dbReference type="ARBA" id="ARBA00022833"/>
    </source>
</evidence>
<keyword evidence="6 13" id="KW-0863">Zinc-finger</keyword>
<dbReference type="GO" id="GO:0017025">
    <property type="term" value="F:TBP-class protein binding"/>
    <property type="evidence" value="ECO:0007669"/>
    <property type="project" value="InterPro"/>
</dbReference>
<evidence type="ECO:0000256" key="4">
    <source>
        <dbReference type="ARBA" id="ARBA00022723"/>
    </source>
</evidence>
<evidence type="ECO:0000256" key="2">
    <source>
        <dbReference type="ARBA" id="ARBA00010857"/>
    </source>
</evidence>
<keyword evidence="4" id="KW-0479">Metal-binding</keyword>
<evidence type="ECO:0000256" key="8">
    <source>
        <dbReference type="ARBA" id="ARBA00023015"/>
    </source>
</evidence>
<keyword evidence="9" id="KW-0804">Transcription</keyword>
<evidence type="ECO:0000256" key="11">
    <source>
        <dbReference type="ARBA" id="ARBA00031706"/>
    </source>
</evidence>
<evidence type="ECO:0000256" key="13">
    <source>
        <dbReference type="PROSITE-ProRule" id="PRU00469"/>
    </source>
</evidence>
<dbReference type="PROSITE" id="PS51134">
    <property type="entry name" value="ZF_TFIIB"/>
    <property type="match status" value="1"/>
</dbReference>
<dbReference type="OrthoDB" id="25790at2759"/>
<dbReference type="GO" id="GO:0097550">
    <property type="term" value="C:transcription preinitiation complex"/>
    <property type="evidence" value="ECO:0007669"/>
    <property type="project" value="TreeGrafter"/>
</dbReference>
<evidence type="ECO:0000313" key="16">
    <source>
        <dbReference type="Proteomes" id="UP000708208"/>
    </source>
</evidence>
<gene>
    <name evidence="15" type="ORF">AFUS01_LOCUS4907</name>
</gene>
<dbReference type="GO" id="GO:0070897">
    <property type="term" value="P:transcription preinitiation complex assembly"/>
    <property type="evidence" value="ECO:0007669"/>
    <property type="project" value="InterPro"/>
</dbReference>
<dbReference type="FunFam" id="1.10.472.10:FF:000019">
    <property type="entry name" value="transcription initiation factor IIB"/>
    <property type="match status" value="1"/>
</dbReference>
<evidence type="ECO:0000256" key="10">
    <source>
        <dbReference type="ARBA" id="ARBA00023242"/>
    </source>
</evidence>
<dbReference type="GO" id="GO:0006367">
    <property type="term" value="P:transcription initiation at RNA polymerase II promoter"/>
    <property type="evidence" value="ECO:0007669"/>
    <property type="project" value="TreeGrafter"/>
</dbReference>
<dbReference type="GO" id="GO:0005634">
    <property type="term" value="C:nucleus"/>
    <property type="evidence" value="ECO:0007669"/>
    <property type="project" value="UniProtKB-SubCell"/>
</dbReference>
<feature type="domain" description="TFIIB-type" evidence="14">
    <location>
        <begin position="6"/>
        <end position="37"/>
    </location>
</feature>